<name>A0ABP6SN59_9ACTN</name>
<accession>A0ABP6SN59</accession>
<reference evidence="2" key="1">
    <citation type="journal article" date="2019" name="Int. J. Syst. Evol. Microbiol.">
        <title>The Global Catalogue of Microorganisms (GCM) 10K type strain sequencing project: providing services to taxonomists for standard genome sequencing and annotation.</title>
        <authorList>
            <consortium name="The Broad Institute Genomics Platform"/>
            <consortium name="The Broad Institute Genome Sequencing Center for Infectious Disease"/>
            <person name="Wu L."/>
            <person name="Ma J."/>
        </authorList>
    </citation>
    <scope>NUCLEOTIDE SEQUENCE [LARGE SCALE GENOMIC DNA]</scope>
    <source>
        <strain evidence="2">JCM 9651</strain>
    </source>
</reference>
<proteinExistence type="predicted"/>
<sequence length="136" mass="14411">MNAFVSAPAAGLAEVFDAETLALLDAVEVPLPEFGDDVDLDVAFGTPLEMYEPAGTPREMRRYAAAIVAGPKTSYSRLRDEAGAEIAARMDAARDIVATDPSIAELVRERLVDVFLPYAAQLRIAPPAATPLPIAA</sequence>
<keyword evidence="2" id="KW-1185">Reference proteome</keyword>
<dbReference type="EMBL" id="BAAAYL010000003">
    <property type="protein sequence ID" value="GAA3381198.1"/>
    <property type="molecule type" value="Genomic_DNA"/>
</dbReference>
<comment type="caution">
    <text evidence="1">The sequence shown here is derived from an EMBL/GenBank/DDBJ whole genome shotgun (WGS) entry which is preliminary data.</text>
</comment>
<evidence type="ECO:0000313" key="1">
    <source>
        <dbReference type="EMBL" id="GAA3381198.1"/>
    </source>
</evidence>
<evidence type="ECO:0000313" key="2">
    <source>
        <dbReference type="Proteomes" id="UP001499990"/>
    </source>
</evidence>
<gene>
    <name evidence="1" type="ORF">GCM10020367_71530</name>
</gene>
<dbReference type="Proteomes" id="UP001499990">
    <property type="component" value="Unassembled WGS sequence"/>
</dbReference>
<dbReference type="RefSeq" id="WP_345045720.1">
    <property type="nucleotide sequence ID" value="NZ_BAAAYL010000003.1"/>
</dbReference>
<organism evidence="1 2">
    <name type="scientific">Streptomyces sannanensis</name>
    <dbReference type="NCBI Taxonomy" id="285536"/>
    <lineage>
        <taxon>Bacteria</taxon>
        <taxon>Bacillati</taxon>
        <taxon>Actinomycetota</taxon>
        <taxon>Actinomycetes</taxon>
        <taxon>Kitasatosporales</taxon>
        <taxon>Streptomycetaceae</taxon>
        <taxon>Streptomyces</taxon>
    </lineage>
</organism>
<protein>
    <submittedName>
        <fullName evidence="1">Uncharacterized protein</fullName>
    </submittedName>
</protein>